<accession>A0A4S2H7T7</accession>
<keyword evidence="2 6" id="KW-1003">Cell membrane</keyword>
<dbReference type="AlphaFoldDB" id="A0A4S2H7T7"/>
<comment type="similarity">
    <text evidence="6">Belongs to the TVP38/TMEM64 family.</text>
</comment>
<dbReference type="Pfam" id="PF09335">
    <property type="entry name" value="VTT_dom"/>
    <property type="match status" value="1"/>
</dbReference>
<sequence length="252" mass="27011">MNALLKFFMRMDLRAGRAVWVSLALFLSVAIVFLIGKFVLDLEPGAVGEWFEHAAEEWYAIPATIVAFTALAFVGFPQFALIGAAVFAFGPLQGFFYSWIATMVSGALNFYLARLLGAKIVRRYGGQTVNRISDFVGRNGFWASFIVRIVPSAPFIVVNMAAGISHMGFLAFASGMGLGIIPKTALVAFFGGSLMAILSGGGPWAIAALVAAGAAWIGFMLIARRWLRGSDLGMEAAELKQDAHTGDDAAER</sequence>
<feature type="transmembrane region" description="Helical" evidence="6">
    <location>
        <begin position="141"/>
        <end position="162"/>
    </location>
</feature>
<organism evidence="8 9">
    <name type="scientific">Marinicauda pacifica</name>
    <dbReference type="NCBI Taxonomy" id="1133559"/>
    <lineage>
        <taxon>Bacteria</taxon>
        <taxon>Pseudomonadati</taxon>
        <taxon>Pseudomonadota</taxon>
        <taxon>Alphaproteobacteria</taxon>
        <taxon>Maricaulales</taxon>
        <taxon>Maricaulaceae</taxon>
        <taxon>Marinicauda</taxon>
    </lineage>
</organism>
<feature type="transmembrane region" description="Helical" evidence="6">
    <location>
        <begin position="169"/>
        <end position="198"/>
    </location>
</feature>
<proteinExistence type="inferred from homology"/>
<name>A0A4S2H7T7_9PROT</name>
<comment type="subcellular location">
    <subcellularLocation>
        <location evidence="1 6">Cell membrane</location>
        <topology evidence="1 6">Multi-pass membrane protein</topology>
    </subcellularLocation>
</comment>
<dbReference type="PANTHER" id="PTHR12677">
    <property type="entry name" value="GOLGI APPARATUS MEMBRANE PROTEIN TVP38-RELATED"/>
    <property type="match status" value="1"/>
</dbReference>
<evidence type="ECO:0000313" key="8">
    <source>
        <dbReference type="EMBL" id="TGY91816.1"/>
    </source>
</evidence>
<gene>
    <name evidence="8" type="ORF">E5162_13130</name>
</gene>
<evidence type="ECO:0000256" key="2">
    <source>
        <dbReference type="ARBA" id="ARBA00022475"/>
    </source>
</evidence>
<feature type="transmembrane region" description="Helical" evidence="6">
    <location>
        <begin position="20"/>
        <end position="40"/>
    </location>
</feature>
<keyword evidence="4 6" id="KW-1133">Transmembrane helix</keyword>
<feature type="domain" description="VTT" evidence="7">
    <location>
        <begin position="76"/>
        <end position="191"/>
    </location>
</feature>
<feature type="transmembrane region" description="Helical" evidence="6">
    <location>
        <begin position="96"/>
        <end position="121"/>
    </location>
</feature>
<feature type="transmembrane region" description="Helical" evidence="6">
    <location>
        <begin position="60"/>
        <end position="89"/>
    </location>
</feature>
<keyword evidence="3 6" id="KW-0812">Transmembrane</keyword>
<dbReference type="PANTHER" id="PTHR12677:SF59">
    <property type="entry name" value="GOLGI APPARATUS MEMBRANE PROTEIN TVP38-RELATED"/>
    <property type="match status" value="1"/>
</dbReference>
<dbReference type="Proteomes" id="UP000305451">
    <property type="component" value="Unassembled WGS sequence"/>
</dbReference>
<evidence type="ECO:0000256" key="6">
    <source>
        <dbReference type="RuleBase" id="RU366058"/>
    </source>
</evidence>
<feature type="transmembrane region" description="Helical" evidence="6">
    <location>
        <begin position="204"/>
        <end position="223"/>
    </location>
</feature>
<evidence type="ECO:0000256" key="1">
    <source>
        <dbReference type="ARBA" id="ARBA00004651"/>
    </source>
</evidence>
<keyword evidence="9" id="KW-1185">Reference proteome</keyword>
<dbReference type="RefSeq" id="WP_135945738.1">
    <property type="nucleotide sequence ID" value="NZ_BMEI01000004.1"/>
</dbReference>
<evidence type="ECO:0000259" key="7">
    <source>
        <dbReference type="Pfam" id="PF09335"/>
    </source>
</evidence>
<protein>
    <recommendedName>
        <fullName evidence="6">TVP38/TMEM64 family membrane protein</fullName>
    </recommendedName>
</protein>
<evidence type="ECO:0000256" key="3">
    <source>
        <dbReference type="ARBA" id="ARBA00022692"/>
    </source>
</evidence>
<keyword evidence="5 6" id="KW-0472">Membrane</keyword>
<reference evidence="8 9" key="1">
    <citation type="journal article" date="2013" name="Int. J. Syst. Evol. Microbiol.">
        <title>Marinicauda pacifica gen. nov., sp. nov., a prosthecate alphaproteobacterium of the family Hyphomonadaceae isolated from deep seawater.</title>
        <authorList>
            <person name="Zhang X.Y."/>
            <person name="Li G.W."/>
            <person name="Wang C.S."/>
            <person name="Zhang Y.J."/>
            <person name="Xu X.W."/>
            <person name="Li H."/>
            <person name="Liu A."/>
            <person name="Liu C."/>
            <person name="Xie B.B."/>
            <person name="Qin Q.L."/>
            <person name="Xu Z."/>
            <person name="Chen X.L."/>
            <person name="Zhou B.C."/>
            <person name="Zhang Y.Z."/>
        </authorList>
    </citation>
    <scope>NUCLEOTIDE SEQUENCE [LARGE SCALE GENOMIC DNA]</scope>
    <source>
        <strain evidence="8 9">P-1 km-3</strain>
    </source>
</reference>
<dbReference type="InterPro" id="IPR032816">
    <property type="entry name" value="VTT_dom"/>
</dbReference>
<dbReference type="EMBL" id="SRXV01000004">
    <property type="protein sequence ID" value="TGY91816.1"/>
    <property type="molecule type" value="Genomic_DNA"/>
</dbReference>
<evidence type="ECO:0000256" key="4">
    <source>
        <dbReference type="ARBA" id="ARBA00022989"/>
    </source>
</evidence>
<dbReference type="OrthoDB" id="9814092at2"/>
<comment type="caution">
    <text evidence="8">The sequence shown here is derived from an EMBL/GenBank/DDBJ whole genome shotgun (WGS) entry which is preliminary data.</text>
</comment>
<evidence type="ECO:0000256" key="5">
    <source>
        <dbReference type="ARBA" id="ARBA00023136"/>
    </source>
</evidence>
<evidence type="ECO:0000313" key="9">
    <source>
        <dbReference type="Proteomes" id="UP000305451"/>
    </source>
</evidence>
<dbReference type="InterPro" id="IPR015414">
    <property type="entry name" value="TMEM64"/>
</dbReference>
<dbReference type="GO" id="GO:0005886">
    <property type="term" value="C:plasma membrane"/>
    <property type="evidence" value="ECO:0007669"/>
    <property type="project" value="UniProtKB-SubCell"/>
</dbReference>